<dbReference type="RefSeq" id="WP_062735904.1">
    <property type="nucleotide sequence ID" value="NZ_BJZS01000102.1"/>
</dbReference>
<name>A0A512IH30_9MICC</name>
<evidence type="ECO:0000313" key="1">
    <source>
        <dbReference type="EMBL" id="GEO96980.1"/>
    </source>
</evidence>
<keyword evidence="2" id="KW-1185">Reference proteome</keyword>
<proteinExistence type="predicted"/>
<reference evidence="1 2" key="1">
    <citation type="submission" date="2019-07" db="EMBL/GenBank/DDBJ databases">
        <title>Whole genome shotgun sequence of Kocuria turfanensis NBRC 107627.</title>
        <authorList>
            <person name="Hosoyama A."/>
            <person name="Uohara A."/>
            <person name="Ohji S."/>
            <person name="Ichikawa N."/>
        </authorList>
    </citation>
    <scope>NUCLEOTIDE SEQUENCE [LARGE SCALE GENOMIC DNA]</scope>
    <source>
        <strain evidence="1 2">NBRC 107627</strain>
    </source>
</reference>
<evidence type="ECO:0000313" key="2">
    <source>
        <dbReference type="Proteomes" id="UP000321103"/>
    </source>
</evidence>
<gene>
    <name evidence="1" type="ORF">KTU01_31030</name>
</gene>
<comment type="caution">
    <text evidence="1">The sequence shown here is derived from an EMBL/GenBank/DDBJ whole genome shotgun (WGS) entry which is preliminary data.</text>
</comment>
<sequence length="88" mass="9544">MITKARTEPRTYSYSWSGEIGGDPADELARCFVKNLGAVFGVRSLSGIETITDVGPATLSRILNGHAWPDGYTIARLKGRLGVHLWPA</sequence>
<organism evidence="1 2">
    <name type="scientific">Kocuria turfanensis</name>
    <dbReference type="NCBI Taxonomy" id="388357"/>
    <lineage>
        <taxon>Bacteria</taxon>
        <taxon>Bacillati</taxon>
        <taxon>Actinomycetota</taxon>
        <taxon>Actinomycetes</taxon>
        <taxon>Micrococcales</taxon>
        <taxon>Micrococcaceae</taxon>
        <taxon>Kocuria</taxon>
    </lineage>
</organism>
<evidence type="ECO:0008006" key="3">
    <source>
        <dbReference type="Google" id="ProtNLM"/>
    </source>
</evidence>
<accession>A0A512IH30</accession>
<dbReference type="Proteomes" id="UP000321103">
    <property type="component" value="Unassembled WGS sequence"/>
</dbReference>
<dbReference type="EMBL" id="BJZS01000102">
    <property type="protein sequence ID" value="GEO96980.1"/>
    <property type="molecule type" value="Genomic_DNA"/>
</dbReference>
<dbReference type="STRING" id="388357.GCA_001580365_02362"/>
<dbReference type="AlphaFoldDB" id="A0A512IH30"/>
<protein>
    <recommendedName>
        <fullName evidence="3">HTH cro/C1-type domain-containing protein</fullName>
    </recommendedName>
</protein>